<name>A0A428RHV8_9HYPO</name>
<gene>
    <name evidence="1" type="ORF">CEP51_009371</name>
</gene>
<protein>
    <submittedName>
        <fullName evidence="1">Uncharacterized protein</fullName>
    </submittedName>
</protein>
<dbReference type="EMBL" id="NKCL01000264">
    <property type="protein sequence ID" value="RSL77111.1"/>
    <property type="molecule type" value="Genomic_DNA"/>
</dbReference>
<sequence length="68" mass="7773">MNCTIASIMSFQEIGVVPDFTDVKEHSGYSTESFIDIMKEDRLIGAIQFSIRTRSISIKPYHMITTDR</sequence>
<dbReference type="Proteomes" id="UP000287972">
    <property type="component" value="Unassembled WGS sequence"/>
</dbReference>
<evidence type="ECO:0000313" key="2">
    <source>
        <dbReference type="Proteomes" id="UP000287972"/>
    </source>
</evidence>
<dbReference type="AlphaFoldDB" id="A0A428RHV8"/>
<evidence type="ECO:0000313" key="1">
    <source>
        <dbReference type="EMBL" id="RSL77111.1"/>
    </source>
</evidence>
<organism evidence="1 2">
    <name type="scientific">Fusarium floridanum</name>
    <dbReference type="NCBI Taxonomy" id="1325733"/>
    <lineage>
        <taxon>Eukaryota</taxon>
        <taxon>Fungi</taxon>
        <taxon>Dikarya</taxon>
        <taxon>Ascomycota</taxon>
        <taxon>Pezizomycotina</taxon>
        <taxon>Sordariomycetes</taxon>
        <taxon>Hypocreomycetidae</taxon>
        <taxon>Hypocreales</taxon>
        <taxon>Nectriaceae</taxon>
        <taxon>Fusarium</taxon>
        <taxon>Fusarium solani species complex</taxon>
    </lineage>
</organism>
<proteinExistence type="predicted"/>
<keyword evidence="2" id="KW-1185">Reference proteome</keyword>
<reference evidence="1 2" key="1">
    <citation type="submission" date="2017-06" db="EMBL/GenBank/DDBJ databases">
        <title>Comparative genomic analysis of Ambrosia Fusariam Clade fungi.</title>
        <authorList>
            <person name="Stajich J.E."/>
            <person name="Carrillo J."/>
            <person name="Kijimoto T."/>
            <person name="Eskalen A."/>
            <person name="O'Donnell K."/>
            <person name="Kasson M."/>
        </authorList>
    </citation>
    <scope>NUCLEOTIDE SEQUENCE [LARGE SCALE GENOMIC DNA]</scope>
    <source>
        <strain evidence="1 2">NRRL62606</strain>
    </source>
</reference>
<accession>A0A428RHV8</accession>
<comment type="caution">
    <text evidence="1">The sequence shown here is derived from an EMBL/GenBank/DDBJ whole genome shotgun (WGS) entry which is preliminary data.</text>
</comment>